<dbReference type="InterPro" id="IPR010634">
    <property type="entry name" value="DUF1223"/>
</dbReference>
<proteinExistence type="predicted"/>
<accession>A0AB39KX83</accession>
<reference evidence="2" key="1">
    <citation type="submission" date="2024-06" db="EMBL/GenBank/DDBJ databases">
        <title>Caulobacter inopinatus, sp. nov.</title>
        <authorList>
            <person name="Donachie S.P."/>
        </authorList>
    </citation>
    <scope>NUCLEOTIDE SEQUENCE</scope>
    <source>
        <strain evidence="2">73W</strain>
    </source>
</reference>
<dbReference type="PANTHER" id="PTHR36057:SF1">
    <property type="entry name" value="LIPOPROTEIN LIPID ATTACHMENT SITE-LIKE PROTEIN, PUTATIVE (DUF1223)-RELATED"/>
    <property type="match status" value="1"/>
</dbReference>
<keyword evidence="1" id="KW-0732">Signal</keyword>
<organism evidence="2">
    <name type="scientific">Caulobacter sp. 73W</name>
    <dbReference type="NCBI Taxonomy" id="3161137"/>
    <lineage>
        <taxon>Bacteria</taxon>
        <taxon>Pseudomonadati</taxon>
        <taxon>Pseudomonadota</taxon>
        <taxon>Alphaproteobacteria</taxon>
        <taxon>Caulobacterales</taxon>
        <taxon>Caulobacteraceae</taxon>
        <taxon>Caulobacter</taxon>
    </lineage>
</organism>
<dbReference type="AlphaFoldDB" id="A0AB39KX83"/>
<sequence length="234" mass="25089">MRKAMFSMIAAAAAALSSVALAAPAKTPVVVELFTAQGCAPCVKANELVAGMADRAGVLPLTFSVDYWDYLGWADTYAKPAFAERQRAYVSRLQLRDPYTPQVVIDGRAQASGAKPQDVDKLIREAAEAGRNPPDMLMREDGKVAVGSGPAPRGGGEVWLVRYDPKPTEVQVRRGDNRGETIVYRNAVRDVVRLGAWNGRPRIYSVPAGEDAGLESVVLVQAAKGGRVIGVLRP</sequence>
<dbReference type="SUPFAM" id="SSF52833">
    <property type="entry name" value="Thioredoxin-like"/>
    <property type="match status" value="1"/>
</dbReference>
<dbReference type="InterPro" id="IPR036249">
    <property type="entry name" value="Thioredoxin-like_sf"/>
</dbReference>
<evidence type="ECO:0000313" key="2">
    <source>
        <dbReference type="EMBL" id="XDO97879.1"/>
    </source>
</evidence>
<evidence type="ECO:0000256" key="1">
    <source>
        <dbReference type="SAM" id="SignalP"/>
    </source>
</evidence>
<name>A0AB39KX83_9CAUL</name>
<feature type="signal peptide" evidence="1">
    <location>
        <begin position="1"/>
        <end position="22"/>
    </location>
</feature>
<protein>
    <submittedName>
        <fullName evidence="2">DUF1223 domain-containing protein</fullName>
    </submittedName>
</protein>
<dbReference type="PANTHER" id="PTHR36057">
    <property type="match status" value="1"/>
</dbReference>
<dbReference type="EMBL" id="CP158375">
    <property type="protein sequence ID" value="XDO97879.1"/>
    <property type="molecule type" value="Genomic_DNA"/>
</dbReference>
<dbReference type="Pfam" id="PF06764">
    <property type="entry name" value="DUF1223"/>
    <property type="match status" value="1"/>
</dbReference>
<dbReference type="RefSeq" id="WP_369061381.1">
    <property type="nucleotide sequence ID" value="NZ_CP158375.1"/>
</dbReference>
<gene>
    <name evidence="2" type="ORF">ABOZ73_05530</name>
</gene>
<feature type="chain" id="PRO_5044307230" evidence="1">
    <location>
        <begin position="23"/>
        <end position="234"/>
    </location>
</feature>